<proteinExistence type="inferred from homology"/>
<organism evidence="7">
    <name type="scientific">Arcella intermedia</name>
    <dbReference type="NCBI Taxonomy" id="1963864"/>
    <lineage>
        <taxon>Eukaryota</taxon>
        <taxon>Amoebozoa</taxon>
        <taxon>Tubulinea</taxon>
        <taxon>Elardia</taxon>
        <taxon>Arcellinida</taxon>
        <taxon>Sphaerothecina</taxon>
        <taxon>Arcellidae</taxon>
        <taxon>Arcella</taxon>
    </lineage>
</organism>
<dbReference type="InterPro" id="IPR000873">
    <property type="entry name" value="AMP-dep_synth/lig_dom"/>
</dbReference>
<evidence type="ECO:0000256" key="4">
    <source>
        <dbReference type="ARBA" id="ARBA00022840"/>
    </source>
</evidence>
<name>A0A6B2KZ22_9EUKA</name>
<dbReference type="AlphaFoldDB" id="A0A6B2KZ22"/>
<evidence type="ECO:0000256" key="5">
    <source>
        <dbReference type="ARBA" id="ARBA00036813"/>
    </source>
</evidence>
<evidence type="ECO:0000256" key="2">
    <source>
        <dbReference type="ARBA" id="ARBA00022598"/>
    </source>
</evidence>
<feature type="domain" description="AMP-dependent synthetase/ligase" evidence="6">
    <location>
        <begin position="61"/>
        <end position="467"/>
    </location>
</feature>
<dbReference type="Pfam" id="PF00501">
    <property type="entry name" value="AMP-binding"/>
    <property type="match status" value="1"/>
</dbReference>
<sequence>MGPSTPLIAGGVAQNLYDNFLNTQRGNPNKLCFGTRPLVQVVKEEKVVKGVTKTWEFLQLGPYQWITYKEALQRINNFGSGLVNLGLKKGENVALYSETRAEWHIAALGCFSQGFVVLTVYANLGIDPIVHAFNEGEITTVATNASLIPGLFAVLDRTPLIKCVVYTDKVEEEWKVKFAEKNVRLVSFEELEEMGQKQYNEPSPADSREDVAVIMYTSGSTGTPKGVMLSHRNVLSTTTSAFQVLDIRDNEVHLSYLPLAHILAFVIDNALLSKSAALGFGNPRSLSTSAVRNCLGDLEELRPTLFVGVPSVHDKIKQGIEAKLKAAGGLSRWIFHKAYETKKVALRAGQDTPFWDTIVFNKFKSALGGRVRFVVSGGAPLSAACCEFLSVCFGVPILQGYGLTETCGGSCVHELNTIDLDARSAGAPLPCCELRLVDVPEMNYLASQNPPQGEIWIRGNSVSLGYFKNPEKTKEEWTGEWFKTGDIGRLNADGTFSIVDRKKNLVKPPHGEYIAPERLETIYRNCPYVDHIMVYACSSYDELIAFVSPNRKALHDYAVANKLEEDIGHLCDNPQVQKLLVDELSKVWKKANLRSIERLHYVQLTPEEWTPENGWLTAAMKLKRNDIHATHADTIKQIYQKLQDRN</sequence>
<dbReference type="PROSITE" id="PS00455">
    <property type="entry name" value="AMP_BINDING"/>
    <property type="match status" value="1"/>
</dbReference>
<keyword evidence="4" id="KW-0067">ATP-binding</keyword>
<dbReference type="GO" id="GO:0004467">
    <property type="term" value="F:long-chain fatty acid-CoA ligase activity"/>
    <property type="evidence" value="ECO:0007669"/>
    <property type="project" value="UniProtKB-EC"/>
</dbReference>
<dbReference type="InterPro" id="IPR020459">
    <property type="entry name" value="AMP-binding"/>
</dbReference>
<dbReference type="SUPFAM" id="SSF56801">
    <property type="entry name" value="Acetyl-CoA synthetase-like"/>
    <property type="match status" value="1"/>
</dbReference>
<dbReference type="InterPro" id="IPR042099">
    <property type="entry name" value="ANL_N_sf"/>
</dbReference>
<dbReference type="GO" id="GO:0016020">
    <property type="term" value="C:membrane"/>
    <property type="evidence" value="ECO:0007669"/>
    <property type="project" value="TreeGrafter"/>
</dbReference>
<evidence type="ECO:0000259" key="6">
    <source>
        <dbReference type="Pfam" id="PF00501"/>
    </source>
</evidence>
<evidence type="ECO:0000313" key="7">
    <source>
        <dbReference type="EMBL" id="NDV29897.1"/>
    </source>
</evidence>
<dbReference type="PANTHER" id="PTHR43272">
    <property type="entry name" value="LONG-CHAIN-FATTY-ACID--COA LIGASE"/>
    <property type="match status" value="1"/>
</dbReference>
<reference evidence="7" key="1">
    <citation type="journal article" date="2020" name="J. Eukaryot. Microbiol.">
        <title>De novo Sequencing, Assembly and Annotation of the Transcriptome for the Free-Living Testate Amoeba Arcella intermedia.</title>
        <authorList>
            <person name="Ribeiro G.M."/>
            <person name="Porfirio-Sousa A.L."/>
            <person name="Maurer-Alcala X.X."/>
            <person name="Katz L.A."/>
            <person name="Lahr D.J.G."/>
        </authorList>
    </citation>
    <scope>NUCLEOTIDE SEQUENCE</scope>
</reference>
<dbReference type="GO" id="GO:0005524">
    <property type="term" value="F:ATP binding"/>
    <property type="evidence" value="ECO:0007669"/>
    <property type="project" value="UniProtKB-KW"/>
</dbReference>
<accession>A0A6B2KZ22</accession>
<evidence type="ECO:0000256" key="3">
    <source>
        <dbReference type="ARBA" id="ARBA00022741"/>
    </source>
</evidence>
<keyword evidence="3" id="KW-0547">Nucleotide-binding</keyword>
<keyword evidence="2" id="KW-0436">Ligase</keyword>
<comment type="similarity">
    <text evidence="1">Belongs to the ATP-dependent AMP-binding enzyme family.</text>
</comment>
<protein>
    <recommendedName>
        <fullName evidence="6">AMP-dependent synthetase/ligase domain-containing protein</fullName>
    </recommendedName>
</protein>
<evidence type="ECO:0000256" key="1">
    <source>
        <dbReference type="ARBA" id="ARBA00006432"/>
    </source>
</evidence>
<dbReference type="Gene3D" id="3.40.50.12780">
    <property type="entry name" value="N-terminal domain of ligase-like"/>
    <property type="match status" value="1"/>
</dbReference>
<dbReference type="GO" id="GO:0005783">
    <property type="term" value="C:endoplasmic reticulum"/>
    <property type="evidence" value="ECO:0007669"/>
    <property type="project" value="TreeGrafter"/>
</dbReference>
<dbReference type="InterPro" id="IPR020845">
    <property type="entry name" value="AMP-binding_CS"/>
</dbReference>
<comment type="catalytic activity">
    <reaction evidence="5">
        <text>a long-chain fatty acid + ATP + CoA = a long-chain fatty acyl-CoA + AMP + diphosphate</text>
        <dbReference type="Rhea" id="RHEA:15421"/>
        <dbReference type="ChEBI" id="CHEBI:30616"/>
        <dbReference type="ChEBI" id="CHEBI:33019"/>
        <dbReference type="ChEBI" id="CHEBI:57287"/>
        <dbReference type="ChEBI" id="CHEBI:57560"/>
        <dbReference type="ChEBI" id="CHEBI:83139"/>
        <dbReference type="ChEBI" id="CHEBI:456215"/>
        <dbReference type="EC" id="6.2.1.3"/>
    </reaction>
</comment>
<dbReference type="PRINTS" id="PR00154">
    <property type="entry name" value="AMPBINDING"/>
</dbReference>
<dbReference type="EMBL" id="GIBP01000928">
    <property type="protein sequence ID" value="NDV29897.1"/>
    <property type="molecule type" value="Transcribed_RNA"/>
</dbReference>
<dbReference type="PANTHER" id="PTHR43272:SF83">
    <property type="entry name" value="ACYL-COA SYNTHETASE LONG-CHAIN, ISOFORM J"/>
    <property type="match status" value="1"/>
</dbReference>